<dbReference type="InterPro" id="IPR001478">
    <property type="entry name" value="PDZ"/>
</dbReference>
<feature type="compositionally biased region" description="Polar residues" evidence="1">
    <location>
        <begin position="1"/>
        <end position="10"/>
    </location>
</feature>
<feature type="region of interest" description="Disordered" evidence="1">
    <location>
        <begin position="567"/>
        <end position="766"/>
    </location>
</feature>
<evidence type="ECO:0000256" key="1">
    <source>
        <dbReference type="SAM" id="MobiDB-lite"/>
    </source>
</evidence>
<sequence>MATRQLSQNGGLRDVSQGDGREMGGNCNDRGRFAGGRGRAEWRGLNLSNRSKSLDKGGEGTRPDQGYGGLGGTNVKRSDSFESRGAGESRVLSRVKAFNSGQTWRSDFPPGGAVSTEGVGYLAPALAQTGGGLSLPVRLRPSPGIREPASGSIGPSLGQTIWDRIEKLYGSSGPDNAASREEAVKDSTRTKRLSAPVGDWPLTEREDLAGTSRQSNYIMNNLPSQTPLVEQNSTHTHHGYQCLVQVPRLGHSVFPMPQSTRDRPSGKQKQGQAQLSYPEERSLSLDRARSRFTVDDQTRGEDTQTPTNTPAHTLSYNASHTPLGTEKRGREHAAVFLPQHSQSVTHTKETQPITAPVAGVATGSKSHLTKQLNGKLDTCDRTLVRGVAREDSLSDDVFEANTPQSAMSPNSERTKLPRKQTLPVAASVRNKIQQFEALTQKANYRRAFSVPEKLAEDRPCANVPDRSKGVLKGGGQGHGGQKEETGKSLLDQAPSGVRGVGGVQDEAQGRKLESGLGWRSMSVDEVGLWLENRAAGEKVVGCGTVYNPRVKFDILLNGKTSVHSIREFSIDEPDGPKHTAPPKDWSRSGDNTPVATDTSPFQLFNNNISNGWDTDQSRRLCNRDSPSLSSPVSDDDKTPTNTPENSPFYPQNTPNTSPSHNPASLLSPNQGTGSARETWEDLLAPTPSAQGTVTTHPPVLHPGLERDSLSPNRRSLTGVHLTHWYSDEGEESDDDDDTDDEVTEKDESSHYDSDSGESSVTVTSTMSQSDRKSFSLSLAELYNFGGVEYDSQSSSDSDEWFTNRSVSLSSDTSAFSYVSVLGSDELERLLDDVRGLGDSALQNYEDVQVVVLHKELGVGLGFTVAGGVDQNKPVTVHKVIPEGVAAMEGSIHEGVQVLSINGTALSGSTHSEVLKTLKRARSRGMAVVVLKRRGLTDPHQGRTETDSHGQTQTEMTGRRLCVRLEKRSRDLGFSLEGGVGSSLGDRPLTVQKVFLGGPVSDVSPGDEVLEIQGVSLVGLRRLEAWNLIVKLPTGPVDVVLRRPHKPHGSGTRLEVRKACLQPEHLQHESYC</sequence>
<dbReference type="Proteomes" id="UP001557470">
    <property type="component" value="Unassembled WGS sequence"/>
</dbReference>
<dbReference type="PANTHER" id="PTHR48484">
    <property type="entry name" value="PRO-INTERLEUKIN-16"/>
    <property type="match status" value="1"/>
</dbReference>
<feature type="region of interest" description="Disordered" evidence="1">
    <location>
        <begin position="252"/>
        <end position="329"/>
    </location>
</feature>
<evidence type="ECO:0000259" key="2">
    <source>
        <dbReference type="PROSITE" id="PS50106"/>
    </source>
</evidence>
<feature type="region of interest" description="Disordered" evidence="1">
    <location>
        <begin position="458"/>
        <end position="502"/>
    </location>
</feature>
<feature type="compositionally biased region" description="Basic and acidic residues" evidence="1">
    <location>
        <begin position="76"/>
        <end position="87"/>
    </location>
</feature>
<dbReference type="SMART" id="SM00228">
    <property type="entry name" value="PDZ"/>
    <property type="match status" value="2"/>
</dbReference>
<comment type="caution">
    <text evidence="3">The sequence shown here is derived from an EMBL/GenBank/DDBJ whole genome shotgun (WGS) entry which is preliminary data.</text>
</comment>
<feature type="compositionally biased region" description="Acidic residues" evidence="1">
    <location>
        <begin position="727"/>
        <end position="744"/>
    </location>
</feature>
<dbReference type="AlphaFoldDB" id="A0ABD0WXW1"/>
<feature type="compositionally biased region" description="Polar residues" evidence="1">
    <location>
        <begin position="639"/>
        <end position="675"/>
    </location>
</feature>
<evidence type="ECO:0000313" key="3">
    <source>
        <dbReference type="EMBL" id="KAL0985261.1"/>
    </source>
</evidence>
<keyword evidence="4" id="KW-1185">Reference proteome</keyword>
<dbReference type="PROSITE" id="PS50106">
    <property type="entry name" value="PDZ"/>
    <property type="match status" value="2"/>
</dbReference>
<feature type="region of interest" description="Disordered" evidence="1">
    <location>
        <begin position="1"/>
        <end position="87"/>
    </location>
</feature>
<dbReference type="EMBL" id="JAGEUA010000004">
    <property type="protein sequence ID" value="KAL0985261.1"/>
    <property type="molecule type" value="Genomic_DNA"/>
</dbReference>
<feature type="compositionally biased region" description="Polar residues" evidence="1">
    <location>
        <begin position="588"/>
        <end position="614"/>
    </location>
</feature>
<feature type="compositionally biased region" description="Basic and acidic residues" evidence="1">
    <location>
        <begin position="567"/>
        <end position="577"/>
    </location>
</feature>
<feature type="compositionally biased region" description="Basic and acidic residues" evidence="1">
    <location>
        <begin position="278"/>
        <end position="302"/>
    </location>
</feature>
<feature type="region of interest" description="Disordered" evidence="1">
    <location>
        <begin position="170"/>
        <end position="205"/>
    </location>
</feature>
<reference evidence="3 4" key="1">
    <citation type="submission" date="2024-06" db="EMBL/GenBank/DDBJ databases">
        <authorList>
            <person name="Pan Q."/>
            <person name="Wen M."/>
            <person name="Jouanno E."/>
            <person name="Zahm M."/>
            <person name="Klopp C."/>
            <person name="Cabau C."/>
            <person name="Louis A."/>
            <person name="Berthelot C."/>
            <person name="Parey E."/>
            <person name="Roest Crollius H."/>
            <person name="Montfort J."/>
            <person name="Robinson-Rechavi M."/>
            <person name="Bouchez O."/>
            <person name="Lampietro C."/>
            <person name="Lopez Roques C."/>
            <person name="Donnadieu C."/>
            <person name="Postlethwait J."/>
            <person name="Bobe J."/>
            <person name="Verreycken H."/>
            <person name="Guiguen Y."/>
        </authorList>
    </citation>
    <scope>NUCLEOTIDE SEQUENCE [LARGE SCALE GENOMIC DNA]</scope>
    <source>
        <strain evidence="3">Up_M1</strain>
        <tissue evidence="3">Testis</tissue>
    </source>
</reference>
<feature type="compositionally biased region" description="Basic and acidic residues" evidence="1">
    <location>
        <begin position="178"/>
        <end position="189"/>
    </location>
</feature>
<dbReference type="Gene3D" id="2.30.42.10">
    <property type="match status" value="2"/>
</dbReference>
<organism evidence="3 4">
    <name type="scientific">Umbra pygmaea</name>
    <name type="common">Eastern mudminnow</name>
    <dbReference type="NCBI Taxonomy" id="75934"/>
    <lineage>
        <taxon>Eukaryota</taxon>
        <taxon>Metazoa</taxon>
        <taxon>Chordata</taxon>
        <taxon>Craniata</taxon>
        <taxon>Vertebrata</taxon>
        <taxon>Euteleostomi</taxon>
        <taxon>Actinopterygii</taxon>
        <taxon>Neopterygii</taxon>
        <taxon>Teleostei</taxon>
        <taxon>Protacanthopterygii</taxon>
        <taxon>Esociformes</taxon>
        <taxon>Umbridae</taxon>
        <taxon>Umbra</taxon>
    </lineage>
</organism>
<evidence type="ECO:0000313" key="4">
    <source>
        <dbReference type="Proteomes" id="UP001557470"/>
    </source>
</evidence>
<dbReference type="PANTHER" id="PTHR48484:SF1">
    <property type="entry name" value="DENTIN SIALOPHOSPHOPROTEIN"/>
    <property type="match status" value="1"/>
</dbReference>
<accession>A0ABD0WXW1</accession>
<feature type="compositionally biased region" description="Low complexity" evidence="1">
    <location>
        <begin position="756"/>
        <end position="766"/>
    </location>
</feature>
<feature type="compositionally biased region" description="Polar residues" evidence="1">
    <location>
        <begin position="303"/>
        <end position="322"/>
    </location>
</feature>
<dbReference type="SUPFAM" id="SSF50156">
    <property type="entry name" value="PDZ domain-like"/>
    <property type="match status" value="2"/>
</dbReference>
<dbReference type="InterPro" id="IPR055287">
    <property type="entry name" value="IL-16-like"/>
</dbReference>
<dbReference type="InterPro" id="IPR036034">
    <property type="entry name" value="PDZ_sf"/>
</dbReference>
<dbReference type="Pfam" id="PF00595">
    <property type="entry name" value="PDZ"/>
    <property type="match status" value="2"/>
</dbReference>
<protein>
    <recommendedName>
        <fullName evidence="2">PDZ domain-containing protein</fullName>
    </recommendedName>
</protein>
<feature type="domain" description="PDZ" evidence="2">
    <location>
        <begin position="961"/>
        <end position="1028"/>
    </location>
</feature>
<feature type="domain" description="PDZ" evidence="2">
    <location>
        <begin position="849"/>
        <end position="932"/>
    </location>
</feature>
<proteinExistence type="predicted"/>
<gene>
    <name evidence="3" type="ORF">UPYG_G00154700</name>
</gene>
<name>A0ABD0WXW1_UMBPY</name>
<feature type="compositionally biased region" description="Basic and acidic residues" evidence="1">
    <location>
        <begin position="52"/>
        <end position="62"/>
    </location>
</feature>